<dbReference type="PANTHER" id="PTHR45835:SF99">
    <property type="entry name" value="CHROMO DOMAIN-CONTAINING PROTEIN-RELATED"/>
    <property type="match status" value="1"/>
</dbReference>
<evidence type="ECO:0000313" key="2">
    <source>
        <dbReference type="Proteomes" id="UP000818029"/>
    </source>
</evidence>
<sequence length="250" mass="28937">MGLKREVTDFIAYFLTCQQVNTKHQLPFGLLQLVKIPLWKWERVTIDFKLAKLYISEIVRLHEILEDMLQSSVIDFRGSWEDYLSLAEFAYNNSFQSNNQMAPYEALYGHKCRTPLCWTELDLKRREIEYSMGDLVFLKDSPWKKILRFDHKGKLSPRFLAPYRILKRVGPVGYQLKLPPELDSPSKPRGNLRTQCVNSILICFDQNGPTGLVVRWSVSLLEVLCSNLCASETANIFALLACKVSVERKL</sequence>
<keyword evidence="2" id="KW-1185">Reference proteome</keyword>
<dbReference type="PANTHER" id="PTHR45835">
    <property type="entry name" value="YALI0A06105P"/>
    <property type="match status" value="1"/>
</dbReference>
<dbReference type="InterPro" id="IPR036397">
    <property type="entry name" value="RNaseH_sf"/>
</dbReference>
<organism evidence="2 3">
    <name type="scientific">Gossypium hirsutum</name>
    <name type="common">Upland cotton</name>
    <name type="synonym">Gossypium mexicanum</name>
    <dbReference type="NCBI Taxonomy" id="3635"/>
    <lineage>
        <taxon>Eukaryota</taxon>
        <taxon>Viridiplantae</taxon>
        <taxon>Streptophyta</taxon>
        <taxon>Embryophyta</taxon>
        <taxon>Tracheophyta</taxon>
        <taxon>Spermatophyta</taxon>
        <taxon>Magnoliopsida</taxon>
        <taxon>eudicotyledons</taxon>
        <taxon>Gunneridae</taxon>
        <taxon>Pentapetalae</taxon>
        <taxon>rosids</taxon>
        <taxon>malvids</taxon>
        <taxon>Malvales</taxon>
        <taxon>Malvaceae</taxon>
        <taxon>Malvoideae</taxon>
        <taxon>Gossypium</taxon>
    </lineage>
</organism>
<dbReference type="RefSeq" id="XP_040971352.1">
    <property type="nucleotide sequence ID" value="XM_041115418.1"/>
</dbReference>
<reference evidence="2" key="1">
    <citation type="journal article" date="2020" name="Nat. Genet.">
        <title>Genomic diversifications of five Gossypium allopolyploid species and their impact on cotton improvement.</title>
        <authorList>
            <person name="Chen Z.J."/>
            <person name="Sreedasyam A."/>
            <person name="Ando A."/>
            <person name="Song Q."/>
            <person name="De Santiago L.M."/>
            <person name="Hulse-Kemp A.M."/>
            <person name="Ding M."/>
            <person name="Ye W."/>
            <person name="Kirkbride R.C."/>
            <person name="Jenkins J."/>
            <person name="Plott C."/>
            <person name="Lovell J."/>
            <person name="Lin Y.M."/>
            <person name="Vaughn R."/>
            <person name="Liu B."/>
            <person name="Simpson S."/>
            <person name="Scheffler B.E."/>
            <person name="Wen L."/>
            <person name="Saski C.A."/>
            <person name="Grover C.E."/>
            <person name="Hu G."/>
            <person name="Conover J.L."/>
            <person name="Carlson J.W."/>
            <person name="Shu S."/>
            <person name="Boston L.B."/>
            <person name="Williams M."/>
            <person name="Peterson D.G."/>
            <person name="McGee K."/>
            <person name="Jones D.C."/>
            <person name="Wendel J.F."/>
            <person name="Stelly D.M."/>
            <person name="Grimwood J."/>
            <person name="Schmutz J."/>
        </authorList>
    </citation>
    <scope>NUCLEOTIDE SEQUENCE [LARGE SCALE GENOMIC DNA]</scope>
    <source>
        <strain evidence="2">cv. TM-1</strain>
    </source>
</reference>
<dbReference type="Pfam" id="PF24626">
    <property type="entry name" value="SH3_Tf2-1"/>
    <property type="match status" value="1"/>
</dbReference>
<dbReference type="Gene3D" id="3.30.420.10">
    <property type="entry name" value="Ribonuclease H-like superfamily/Ribonuclease H"/>
    <property type="match status" value="1"/>
</dbReference>
<proteinExistence type="predicted"/>
<reference evidence="3" key="2">
    <citation type="submission" date="2025-08" db="UniProtKB">
        <authorList>
            <consortium name="RefSeq"/>
        </authorList>
    </citation>
    <scope>IDENTIFICATION</scope>
</reference>
<gene>
    <name evidence="3" type="primary">LOC121230518</name>
</gene>
<evidence type="ECO:0000313" key="3">
    <source>
        <dbReference type="RefSeq" id="XP_040971352.1"/>
    </source>
</evidence>
<dbReference type="Proteomes" id="UP000818029">
    <property type="component" value="Chromosome A06"/>
</dbReference>
<feature type="domain" description="Tf2-1-like SH3-like" evidence="1">
    <location>
        <begin position="133"/>
        <end position="183"/>
    </location>
</feature>
<evidence type="ECO:0000259" key="1">
    <source>
        <dbReference type="Pfam" id="PF24626"/>
    </source>
</evidence>
<dbReference type="GeneID" id="121230518"/>
<name>A0ABM3BWC5_GOSHI</name>
<protein>
    <recommendedName>
        <fullName evidence="1">Tf2-1-like SH3-like domain-containing protein</fullName>
    </recommendedName>
</protein>
<dbReference type="InterPro" id="IPR056924">
    <property type="entry name" value="SH3_Tf2-1"/>
</dbReference>
<accession>A0ABM3BWC5</accession>